<dbReference type="EMBL" id="MK500396">
    <property type="protein sequence ID" value="QBK88739.1"/>
    <property type="molecule type" value="Genomic_DNA"/>
</dbReference>
<name>A0A481Z003_9VIRU</name>
<evidence type="ECO:0000313" key="1">
    <source>
        <dbReference type="EMBL" id="QBK88739.1"/>
    </source>
</evidence>
<organism evidence="1">
    <name type="scientific">Mimivirus LCMiAC01</name>
    <dbReference type="NCBI Taxonomy" id="2506608"/>
    <lineage>
        <taxon>Viruses</taxon>
        <taxon>Varidnaviria</taxon>
        <taxon>Bamfordvirae</taxon>
        <taxon>Nucleocytoviricota</taxon>
        <taxon>Megaviricetes</taxon>
        <taxon>Imitervirales</taxon>
        <taxon>Mimiviridae</taxon>
        <taxon>Klosneuvirinae</taxon>
    </lineage>
</organism>
<gene>
    <name evidence="1" type="ORF">LCMiAC01_04210</name>
</gene>
<accession>A0A481Z003</accession>
<dbReference type="SUPFAM" id="SSF52949">
    <property type="entry name" value="Macro domain-like"/>
    <property type="match status" value="1"/>
</dbReference>
<reference evidence="1" key="1">
    <citation type="journal article" date="2019" name="MBio">
        <title>Virus Genomes from Deep Sea Sediments Expand the Ocean Megavirome and Support Independent Origins of Viral Gigantism.</title>
        <authorList>
            <person name="Backstrom D."/>
            <person name="Yutin N."/>
            <person name="Jorgensen S.L."/>
            <person name="Dharamshi J."/>
            <person name="Homa F."/>
            <person name="Zaremba-Niedwiedzka K."/>
            <person name="Spang A."/>
            <person name="Wolf Y.I."/>
            <person name="Koonin E.V."/>
            <person name="Ettema T.J."/>
        </authorList>
    </citation>
    <scope>NUCLEOTIDE SEQUENCE</scope>
</reference>
<dbReference type="Gene3D" id="3.40.220.10">
    <property type="entry name" value="Leucine Aminopeptidase, subunit E, domain 1"/>
    <property type="match status" value="1"/>
</dbReference>
<dbReference type="InterPro" id="IPR043472">
    <property type="entry name" value="Macro_dom-like"/>
</dbReference>
<protein>
    <submittedName>
        <fullName evidence="1">Macro domain containing protein</fullName>
    </submittedName>
</protein>
<sequence>MDLFGIKIIFAANSRTSYDTIKKYFNNVIDVSVYQGDISQIKSADCVVIPGNSYGTLKNNVTTSINMMFNTESYIKTAIESMYCGEQPNGTCIILDVEHPNHTHVAYVPIMRVESDINKTYNVYHAFRALLVAIINHNKYNTIKIKSISCTPFGIENNNIDVDESVRQMRVAYSIVMMKMPCNEKNTKIITECLV</sequence>
<proteinExistence type="predicted"/>